<feature type="domain" description="Tyrosine specific protein phosphatases" evidence="2">
    <location>
        <begin position="112"/>
        <end position="184"/>
    </location>
</feature>
<sequence length="195" mass="22264">MDERDTSGEQALSLKQEGEVFGKFGLCQCPGKKLAMGRDGKSYDRNIYEDVEQFNKSQGISLIICLLNDSELRHLGVQVKDYKQACETSGITFYQYPIIEMAPPDDLILFKKEVVDVIISHILTERDQCNVLIHCRGGVGRAGLVACCVLATLCHFKSHTKIIELVRKRRDKRCVESRKQEDFVKKYYEVIQQLV</sequence>
<evidence type="ECO:0000256" key="1">
    <source>
        <dbReference type="ARBA" id="ARBA00022801"/>
    </source>
</evidence>
<dbReference type="InterPro" id="IPR057023">
    <property type="entry name" value="PTP-SAK"/>
</dbReference>
<name>A0A8J8NV32_HALGN</name>
<accession>A0A8J8NV32</accession>
<evidence type="ECO:0000313" key="4">
    <source>
        <dbReference type="Proteomes" id="UP000785679"/>
    </source>
</evidence>
<dbReference type="Proteomes" id="UP000785679">
    <property type="component" value="Unassembled WGS sequence"/>
</dbReference>
<dbReference type="InterPro" id="IPR029021">
    <property type="entry name" value="Prot-tyrosine_phosphatase-like"/>
</dbReference>
<dbReference type="Pfam" id="PF22784">
    <property type="entry name" value="PTP-SAK"/>
    <property type="match status" value="1"/>
</dbReference>
<dbReference type="PROSITE" id="PS50056">
    <property type="entry name" value="TYR_PHOSPHATASE_2"/>
    <property type="match status" value="1"/>
</dbReference>
<dbReference type="OrthoDB" id="266663at2759"/>
<proteinExistence type="predicted"/>
<comment type="caution">
    <text evidence="3">The sequence shown here is derived from an EMBL/GenBank/DDBJ whole genome shotgun (WGS) entry which is preliminary data.</text>
</comment>
<dbReference type="GO" id="GO:0016791">
    <property type="term" value="F:phosphatase activity"/>
    <property type="evidence" value="ECO:0007669"/>
    <property type="project" value="UniProtKB-ARBA"/>
</dbReference>
<keyword evidence="1" id="KW-0378">Hydrolase</keyword>
<dbReference type="PANTHER" id="PTHR23339">
    <property type="entry name" value="TYROSINE SPECIFIC PROTEIN PHOSPHATASE AND DUAL SPECIFICITY PROTEIN PHOSPHATASE"/>
    <property type="match status" value="1"/>
</dbReference>
<dbReference type="AlphaFoldDB" id="A0A8J8NV32"/>
<keyword evidence="4" id="KW-1185">Reference proteome</keyword>
<reference evidence="3" key="1">
    <citation type="submission" date="2019-06" db="EMBL/GenBank/DDBJ databases">
        <authorList>
            <person name="Zheng W."/>
        </authorList>
    </citation>
    <scope>NUCLEOTIDE SEQUENCE</scope>
    <source>
        <strain evidence="3">QDHG01</strain>
    </source>
</reference>
<gene>
    <name evidence="3" type="ORF">FGO68_gene5537</name>
</gene>
<organism evidence="3 4">
    <name type="scientific">Halteria grandinella</name>
    <dbReference type="NCBI Taxonomy" id="5974"/>
    <lineage>
        <taxon>Eukaryota</taxon>
        <taxon>Sar</taxon>
        <taxon>Alveolata</taxon>
        <taxon>Ciliophora</taxon>
        <taxon>Intramacronucleata</taxon>
        <taxon>Spirotrichea</taxon>
        <taxon>Stichotrichia</taxon>
        <taxon>Sporadotrichida</taxon>
        <taxon>Halteriidae</taxon>
        <taxon>Halteria</taxon>
    </lineage>
</organism>
<dbReference type="Gene3D" id="3.90.190.10">
    <property type="entry name" value="Protein tyrosine phosphatase superfamily"/>
    <property type="match status" value="1"/>
</dbReference>
<dbReference type="InterPro" id="IPR000387">
    <property type="entry name" value="Tyr_Pase_dom"/>
</dbReference>
<protein>
    <recommendedName>
        <fullName evidence="2">Tyrosine specific protein phosphatases domain-containing protein</fullName>
    </recommendedName>
</protein>
<dbReference type="EMBL" id="RRYP01007212">
    <property type="protein sequence ID" value="TNV80666.1"/>
    <property type="molecule type" value="Genomic_DNA"/>
</dbReference>
<dbReference type="InterPro" id="IPR050561">
    <property type="entry name" value="PTP"/>
</dbReference>
<evidence type="ECO:0000313" key="3">
    <source>
        <dbReference type="EMBL" id="TNV80666.1"/>
    </source>
</evidence>
<dbReference type="SUPFAM" id="SSF52799">
    <property type="entry name" value="(Phosphotyrosine protein) phosphatases II"/>
    <property type="match status" value="1"/>
</dbReference>
<evidence type="ECO:0000259" key="2">
    <source>
        <dbReference type="PROSITE" id="PS50056"/>
    </source>
</evidence>